<reference evidence="2" key="1">
    <citation type="submission" date="2020-01" db="EMBL/GenBank/DDBJ databases">
        <authorList>
            <consortium name="DOE Joint Genome Institute"/>
            <person name="Haridas S."/>
            <person name="Albert R."/>
            <person name="Binder M."/>
            <person name="Bloem J."/>
            <person name="Labutti K."/>
            <person name="Salamov A."/>
            <person name="Andreopoulos B."/>
            <person name="Baker S.E."/>
            <person name="Barry K."/>
            <person name="Bills G."/>
            <person name="Bluhm B.H."/>
            <person name="Cannon C."/>
            <person name="Castanera R."/>
            <person name="Culley D.E."/>
            <person name="Daum C."/>
            <person name="Ezra D."/>
            <person name="Gonzalez J.B."/>
            <person name="Henrissat B."/>
            <person name="Kuo A."/>
            <person name="Liang C."/>
            <person name="Lipzen A."/>
            <person name="Lutzoni F."/>
            <person name="Magnuson J."/>
            <person name="Mondo S."/>
            <person name="Nolan M."/>
            <person name="Ohm R."/>
            <person name="Pangilinan J."/>
            <person name="Park H.-J."/>
            <person name="Ramirez L."/>
            <person name="Alfaro M."/>
            <person name="Sun H."/>
            <person name="Tritt A."/>
            <person name="Yoshinaga Y."/>
            <person name="Zwiers L.-H."/>
            <person name="Turgeon B.G."/>
            <person name="Goodwin S.B."/>
            <person name="Spatafora J.W."/>
            <person name="Crous P.W."/>
            <person name="Grigoriev I.V."/>
        </authorList>
    </citation>
    <scope>NUCLEOTIDE SEQUENCE</scope>
    <source>
        <strain evidence="2">CBS 342.82</strain>
    </source>
</reference>
<evidence type="ECO:0000313" key="2">
    <source>
        <dbReference type="RefSeq" id="XP_033455884.1"/>
    </source>
</evidence>
<accession>A0A6J3LT73</accession>
<name>A0A6J3LT73_9PEZI</name>
<dbReference type="AlphaFoldDB" id="A0A6J3LT73"/>
<keyword evidence="1" id="KW-1185">Reference proteome</keyword>
<reference evidence="2" key="3">
    <citation type="submission" date="2025-08" db="UniProtKB">
        <authorList>
            <consortium name="RefSeq"/>
        </authorList>
    </citation>
    <scope>IDENTIFICATION</scope>
    <source>
        <strain evidence="2">CBS 342.82</strain>
    </source>
</reference>
<proteinExistence type="predicted"/>
<organism evidence="2">
    <name type="scientific">Dissoconium aciculare CBS 342.82</name>
    <dbReference type="NCBI Taxonomy" id="1314786"/>
    <lineage>
        <taxon>Eukaryota</taxon>
        <taxon>Fungi</taxon>
        <taxon>Dikarya</taxon>
        <taxon>Ascomycota</taxon>
        <taxon>Pezizomycotina</taxon>
        <taxon>Dothideomycetes</taxon>
        <taxon>Dothideomycetidae</taxon>
        <taxon>Mycosphaerellales</taxon>
        <taxon>Dissoconiaceae</taxon>
        <taxon>Dissoconium</taxon>
    </lineage>
</organism>
<protein>
    <submittedName>
        <fullName evidence="2">Uncharacterized protein</fullName>
    </submittedName>
</protein>
<sequence>AMADVGAASQATVAGSGILIQMQVVRTERDQVRYQPLQPYQERTSIAKRCRVWQQMLVFFVRT</sequence>
<dbReference type="Proteomes" id="UP000504637">
    <property type="component" value="Unplaced"/>
</dbReference>
<gene>
    <name evidence="2" type="ORF">K489DRAFT_326868</name>
</gene>
<dbReference type="RefSeq" id="XP_033455884.1">
    <property type="nucleotide sequence ID" value="XM_033601940.1"/>
</dbReference>
<evidence type="ECO:0000313" key="1">
    <source>
        <dbReference type="Proteomes" id="UP000504637"/>
    </source>
</evidence>
<reference evidence="2" key="2">
    <citation type="submission" date="2020-04" db="EMBL/GenBank/DDBJ databases">
        <authorList>
            <consortium name="NCBI Genome Project"/>
        </authorList>
    </citation>
    <scope>NUCLEOTIDE SEQUENCE</scope>
    <source>
        <strain evidence="2">CBS 342.82</strain>
    </source>
</reference>
<feature type="non-terminal residue" evidence="2">
    <location>
        <position position="1"/>
    </location>
</feature>
<dbReference type="OrthoDB" id="2608216at2759"/>
<dbReference type="GeneID" id="54359740"/>